<comment type="catalytic activity">
    <reaction evidence="13 15">
        <text>riboflavin + ATP = FMN + ADP + H(+)</text>
        <dbReference type="Rhea" id="RHEA:14357"/>
        <dbReference type="ChEBI" id="CHEBI:15378"/>
        <dbReference type="ChEBI" id="CHEBI:30616"/>
        <dbReference type="ChEBI" id="CHEBI:57986"/>
        <dbReference type="ChEBI" id="CHEBI:58210"/>
        <dbReference type="ChEBI" id="CHEBI:456216"/>
        <dbReference type="EC" id="2.7.1.26"/>
    </reaction>
</comment>
<organism evidence="17 18">
    <name type="scientific">Rhodoblastus sphagnicola</name>
    <dbReference type="NCBI Taxonomy" id="333368"/>
    <lineage>
        <taxon>Bacteria</taxon>
        <taxon>Pseudomonadati</taxon>
        <taxon>Pseudomonadota</taxon>
        <taxon>Alphaproteobacteria</taxon>
        <taxon>Hyphomicrobiales</taxon>
        <taxon>Rhodoblastaceae</taxon>
        <taxon>Rhodoblastus</taxon>
    </lineage>
</organism>
<keyword evidence="9 15" id="KW-0418">Kinase</keyword>
<keyword evidence="10 15" id="KW-0274">FAD</keyword>
<dbReference type="Pfam" id="PF01687">
    <property type="entry name" value="Flavokinase"/>
    <property type="match status" value="1"/>
</dbReference>
<dbReference type="Proteomes" id="UP000239089">
    <property type="component" value="Unassembled WGS sequence"/>
</dbReference>
<dbReference type="EC" id="2.7.7.2" evidence="15"/>
<evidence type="ECO:0000256" key="3">
    <source>
        <dbReference type="ARBA" id="ARBA00005201"/>
    </source>
</evidence>
<dbReference type="UniPathway" id="UPA00277">
    <property type="reaction ID" value="UER00407"/>
</dbReference>
<dbReference type="PIRSF" id="PIRSF004491">
    <property type="entry name" value="FAD_Synth"/>
    <property type="match status" value="1"/>
</dbReference>
<dbReference type="InterPro" id="IPR023468">
    <property type="entry name" value="Riboflavin_kinase"/>
</dbReference>
<evidence type="ECO:0000256" key="2">
    <source>
        <dbReference type="ARBA" id="ARBA00004726"/>
    </source>
</evidence>
<dbReference type="EC" id="2.7.1.26" evidence="15"/>
<evidence type="ECO:0000256" key="1">
    <source>
        <dbReference type="ARBA" id="ARBA00002121"/>
    </source>
</evidence>
<dbReference type="GO" id="GO:0006747">
    <property type="term" value="P:FAD biosynthetic process"/>
    <property type="evidence" value="ECO:0007669"/>
    <property type="project" value="UniProtKB-UniRule"/>
</dbReference>
<dbReference type="OrthoDB" id="9803667at2"/>
<dbReference type="EMBL" id="NHSJ01000087">
    <property type="protein sequence ID" value="PPQ29919.1"/>
    <property type="molecule type" value="Genomic_DNA"/>
</dbReference>
<dbReference type="SMART" id="SM00904">
    <property type="entry name" value="Flavokinase"/>
    <property type="match status" value="1"/>
</dbReference>
<protein>
    <recommendedName>
        <fullName evidence="15">Riboflavin biosynthesis protein</fullName>
    </recommendedName>
    <domain>
        <recommendedName>
            <fullName evidence="15">Riboflavin kinase</fullName>
            <ecNumber evidence="15">2.7.1.26</ecNumber>
        </recommendedName>
        <alternativeName>
            <fullName evidence="15">Flavokinase</fullName>
        </alternativeName>
    </domain>
    <domain>
        <recommendedName>
            <fullName evidence="15">FMN adenylyltransferase</fullName>
            <ecNumber evidence="15">2.7.7.2</ecNumber>
        </recommendedName>
        <alternativeName>
            <fullName evidence="15">FAD pyrophosphorylase</fullName>
        </alternativeName>
        <alternativeName>
            <fullName evidence="15">FAD synthase</fullName>
        </alternativeName>
    </domain>
</protein>
<dbReference type="GO" id="GO:0009398">
    <property type="term" value="P:FMN biosynthetic process"/>
    <property type="evidence" value="ECO:0007669"/>
    <property type="project" value="UniProtKB-UniRule"/>
</dbReference>
<keyword evidence="18" id="KW-1185">Reference proteome</keyword>
<dbReference type="Gene3D" id="2.40.30.30">
    <property type="entry name" value="Riboflavin kinase-like"/>
    <property type="match status" value="1"/>
</dbReference>
<evidence type="ECO:0000256" key="5">
    <source>
        <dbReference type="ARBA" id="ARBA00022643"/>
    </source>
</evidence>
<dbReference type="UniPathway" id="UPA00276">
    <property type="reaction ID" value="UER00406"/>
</dbReference>
<dbReference type="GO" id="GO:0008531">
    <property type="term" value="F:riboflavin kinase activity"/>
    <property type="evidence" value="ECO:0007669"/>
    <property type="project" value="UniProtKB-UniRule"/>
</dbReference>
<keyword evidence="4 15" id="KW-0285">Flavoprotein</keyword>
<dbReference type="GO" id="GO:0009231">
    <property type="term" value="P:riboflavin biosynthetic process"/>
    <property type="evidence" value="ECO:0007669"/>
    <property type="project" value="InterPro"/>
</dbReference>
<dbReference type="SUPFAM" id="SSF52374">
    <property type="entry name" value="Nucleotidylyl transferase"/>
    <property type="match status" value="1"/>
</dbReference>
<comment type="pathway">
    <text evidence="2 15">Cofactor biosynthesis; FAD biosynthesis; FAD from FMN: step 1/1.</text>
</comment>
<evidence type="ECO:0000256" key="13">
    <source>
        <dbReference type="ARBA" id="ARBA00047880"/>
    </source>
</evidence>
<comment type="similarity">
    <text evidence="15">Belongs to the ribF family.</text>
</comment>
<sequence>MAKSEKFVVSVDPEAPPPGLAGAVVAIGNFDGVHRGHRAVIFRARDLARKLGRPCVVLTFEPHPADFFAGAPTIFRLTSRDAKAHRLRELGLDGMVVMSFDAKLAGLDAEAFLSEILLRRLGAAAVVVGYDFHFGAKRAGTPAFLRTRGAELGLTVEIVEKVTADEQGSIEAVSSTATREALVSGDVAAAAALLGHPWSVTGEVIHGAKLGRTLGYPTANLALDETCGLRHAIYAVEVEVDGGRLKGVASFGRRPTVDNGPPLLEIHIFDFDGNLYGKEIEVFFLAFLRREEKFASLDVMLEQIRRDEAEARRILGPPAPAA</sequence>
<dbReference type="GO" id="GO:0003919">
    <property type="term" value="F:FMN adenylyltransferase activity"/>
    <property type="evidence" value="ECO:0007669"/>
    <property type="project" value="UniProtKB-UniRule"/>
</dbReference>
<dbReference type="NCBIfam" id="NF004159">
    <property type="entry name" value="PRK05627.1-2"/>
    <property type="match status" value="1"/>
</dbReference>
<name>A0A2S6N5P0_9HYPH</name>
<keyword evidence="11 15" id="KW-0067">ATP-binding</keyword>
<dbReference type="InterPro" id="IPR002606">
    <property type="entry name" value="Riboflavin_kinase_bac"/>
</dbReference>
<evidence type="ECO:0000256" key="6">
    <source>
        <dbReference type="ARBA" id="ARBA00022679"/>
    </source>
</evidence>
<keyword evidence="12" id="KW-0511">Multifunctional enzyme</keyword>
<evidence type="ECO:0000256" key="9">
    <source>
        <dbReference type="ARBA" id="ARBA00022777"/>
    </source>
</evidence>
<proteinExistence type="inferred from homology"/>
<keyword evidence="5 15" id="KW-0288">FMN</keyword>
<dbReference type="PANTHER" id="PTHR22749:SF6">
    <property type="entry name" value="RIBOFLAVIN KINASE"/>
    <property type="match status" value="1"/>
</dbReference>
<evidence type="ECO:0000256" key="4">
    <source>
        <dbReference type="ARBA" id="ARBA00022630"/>
    </source>
</evidence>
<dbReference type="CDD" id="cd02064">
    <property type="entry name" value="FAD_synthetase_N"/>
    <property type="match status" value="1"/>
</dbReference>
<comment type="catalytic activity">
    <reaction evidence="14 15">
        <text>FMN + ATP + H(+) = FAD + diphosphate</text>
        <dbReference type="Rhea" id="RHEA:17237"/>
        <dbReference type="ChEBI" id="CHEBI:15378"/>
        <dbReference type="ChEBI" id="CHEBI:30616"/>
        <dbReference type="ChEBI" id="CHEBI:33019"/>
        <dbReference type="ChEBI" id="CHEBI:57692"/>
        <dbReference type="ChEBI" id="CHEBI:58210"/>
        <dbReference type="EC" id="2.7.7.2"/>
    </reaction>
</comment>
<keyword evidence="8 15" id="KW-0547">Nucleotide-binding</keyword>
<dbReference type="GO" id="GO:0005524">
    <property type="term" value="F:ATP binding"/>
    <property type="evidence" value="ECO:0007669"/>
    <property type="project" value="UniProtKB-UniRule"/>
</dbReference>
<dbReference type="Gene3D" id="3.40.50.620">
    <property type="entry name" value="HUPs"/>
    <property type="match status" value="1"/>
</dbReference>
<evidence type="ECO:0000313" key="17">
    <source>
        <dbReference type="EMBL" id="PPQ29919.1"/>
    </source>
</evidence>
<keyword evidence="6 15" id="KW-0808">Transferase</keyword>
<evidence type="ECO:0000256" key="12">
    <source>
        <dbReference type="ARBA" id="ARBA00023268"/>
    </source>
</evidence>
<dbReference type="Pfam" id="PF06574">
    <property type="entry name" value="FAD_syn"/>
    <property type="match status" value="1"/>
</dbReference>
<comment type="function">
    <text evidence="1">Catalyzes the phosphorylation of riboflavin to FMN followed by the adenylation of FMN to FAD.</text>
</comment>
<dbReference type="PANTHER" id="PTHR22749">
    <property type="entry name" value="RIBOFLAVIN KINASE/FMN ADENYLYLTRANSFERASE"/>
    <property type="match status" value="1"/>
</dbReference>
<feature type="domain" description="Riboflavin kinase" evidence="16">
    <location>
        <begin position="193"/>
        <end position="316"/>
    </location>
</feature>
<evidence type="ECO:0000256" key="15">
    <source>
        <dbReference type="PIRNR" id="PIRNR004491"/>
    </source>
</evidence>
<keyword evidence="7 15" id="KW-0548">Nucleotidyltransferase</keyword>
<dbReference type="SUPFAM" id="SSF82114">
    <property type="entry name" value="Riboflavin kinase-like"/>
    <property type="match status" value="1"/>
</dbReference>
<dbReference type="RefSeq" id="WP_104508565.1">
    <property type="nucleotide sequence ID" value="NZ_JACIGC010000003.1"/>
</dbReference>
<dbReference type="InterPro" id="IPR014729">
    <property type="entry name" value="Rossmann-like_a/b/a_fold"/>
</dbReference>
<dbReference type="InterPro" id="IPR015865">
    <property type="entry name" value="Riboflavin_kinase_bac/euk"/>
</dbReference>
<comment type="pathway">
    <text evidence="3 15">Cofactor biosynthesis; FMN biosynthesis; FMN from riboflavin (ATP route): step 1/1.</text>
</comment>
<dbReference type="AlphaFoldDB" id="A0A2S6N5P0"/>
<evidence type="ECO:0000256" key="11">
    <source>
        <dbReference type="ARBA" id="ARBA00022840"/>
    </source>
</evidence>
<reference evidence="17 18" key="1">
    <citation type="journal article" date="2018" name="Arch. Microbiol.">
        <title>New insights into the metabolic potential of the phototrophic purple bacterium Rhodopila globiformis DSM 161(T) from its draft genome sequence and evidence for a vanadium-dependent nitrogenase.</title>
        <authorList>
            <person name="Imhoff J.F."/>
            <person name="Rahn T."/>
            <person name="Kunzel S."/>
            <person name="Neulinger S.C."/>
        </authorList>
    </citation>
    <scope>NUCLEOTIDE SEQUENCE [LARGE SCALE GENOMIC DNA]</scope>
    <source>
        <strain evidence="17 18">DSM 16996</strain>
    </source>
</reference>
<dbReference type="FunFam" id="3.40.50.620:FF:000021">
    <property type="entry name" value="Riboflavin biosynthesis protein"/>
    <property type="match status" value="1"/>
</dbReference>
<evidence type="ECO:0000256" key="7">
    <source>
        <dbReference type="ARBA" id="ARBA00022695"/>
    </source>
</evidence>
<evidence type="ECO:0000256" key="10">
    <source>
        <dbReference type="ARBA" id="ARBA00022827"/>
    </source>
</evidence>
<dbReference type="InterPro" id="IPR015864">
    <property type="entry name" value="FAD_synthase"/>
</dbReference>
<dbReference type="NCBIfam" id="NF004160">
    <property type="entry name" value="PRK05627.1-3"/>
    <property type="match status" value="1"/>
</dbReference>
<dbReference type="NCBIfam" id="TIGR00083">
    <property type="entry name" value="ribF"/>
    <property type="match status" value="1"/>
</dbReference>
<gene>
    <name evidence="17" type="ORF">CCR94_14560</name>
</gene>
<accession>A0A2S6N5P0</accession>
<evidence type="ECO:0000256" key="14">
    <source>
        <dbReference type="ARBA" id="ARBA00049494"/>
    </source>
</evidence>
<comment type="caution">
    <text evidence="17">The sequence shown here is derived from an EMBL/GenBank/DDBJ whole genome shotgun (WGS) entry which is preliminary data.</text>
</comment>
<dbReference type="InterPro" id="IPR023465">
    <property type="entry name" value="Riboflavin_kinase_dom_sf"/>
</dbReference>
<evidence type="ECO:0000313" key="18">
    <source>
        <dbReference type="Proteomes" id="UP000239089"/>
    </source>
</evidence>
<evidence type="ECO:0000256" key="8">
    <source>
        <dbReference type="ARBA" id="ARBA00022741"/>
    </source>
</evidence>
<evidence type="ECO:0000259" key="16">
    <source>
        <dbReference type="SMART" id="SM00904"/>
    </source>
</evidence>